<accession>A0A8J2RAV6</accession>
<feature type="compositionally biased region" description="Polar residues" evidence="1">
    <location>
        <begin position="530"/>
        <end position="539"/>
    </location>
</feature>
<feature type="compositionally biased region" description="Acidic residues" evidence="1">
    <location>
        <begin position="545"/>
        <end position="555"/>
    </location>
</feature>
<dbReference type="Pfam" id="PF00595">
    <property type="entry name" value="PDZ"/>
    <property type="match status" value="1"/>
</dbReference>
<feature type="region of interest" description="Disordered" evidence="1">
    <location>
        <begin position="410"/>
        <end position="442"/>
    </location>
</feature>
<dbReference type="PROSITE" id="PS50106">
    <property type="entry name" value="PDZ"/>
    <property type="match status" value="1"/>
</dbReference>
<dbReference type="OrthoDB" id="6022711at2759"/>
<protein>
    <recommendedName>
        <fullName evidence="2">PDZ domain-containing protein</fullName>
    </recommendedName>
</protein>
<feature type="compositionally biased region" description="Basic and acidic residues" evidence="1">
    <location>
        <begin position="137"/>
        <end position="149"/>
    </location>
</feature>
<feature type="region of interest" description="Disordered" evidence="1">
    <location>
        <begin position="187"/>
        <end position="207"/>
    </location>
</feature>
<feature type="domain" description="PDZ" evidence="2">
    <location>
        <begin position="646"/>
        <end position="724"/>
    </location>
</feature>
<dbReference type="PANTHER" id="PTHR11324:SF16">
    <property type="entry name" value="PDZ DOMAIN-CONTAINING PROTEIN 2"/>
    <property type="match status" value="1"/>
</dbReference>
<name>A0A8J2RAV6_9CRUS</name>
<evidence type="ECO:0000259" key="2">
    <source>
        <dbReference type="PROSITE" id="PS50106"/>
    </source>
</evidence>
<sequence>MSPIVAESVPVSSERWANMLKQPCFNSSLACDDDDSTPSSESSEVDEEDVGCCTDADDMDNMVRTHHHHRDSPSPDHRSGGGVWSFSVLRHKLQGLRQNAHQLTTSKRRSLSFSSGSSSSKSAGSAKIRQGPGNGRVGREPHESRESRSFGRIRRSISVHDKSRFTVYSGGSAGKFNMKLNSSHCSSRDVGVGASSDDEGDDDDDDCGGFTSNRLTFTRVGSLRGKLPASTSSTAKSVECLKSSLTATKSTAAAVAPVKSDSAPGGWRRQIRSVLIHATPWEKRRRRRSVSKHESRTTPTSPQLSPRVPPLPPRPTNQQQQQPIPSGKKAIRSGLWLAHASHVTTTLAKKLGLSSSSSDSCGKRKTGGNGHNNNNNNNRLSSSTGKHFGSSDSAFLISRCHDDQGVSRLPVPIHFHLPPGSTGDEEDDDDHPIDGYEEEDEVDLGHRGGCINQDVFQSLEQHFQQFPLQPRTRRAVSLHGTQDLASFQSQSASTLLRHQRLNGKPVAVAGSKTPAAATINVNRRKVSLSHALSQPSLSEQRCHEDEEEEEEDDDTVFSPGQDQVDAKIPTTKPPITETMGALRLQTRRISTNRTASVPDDSDTNKETSFSSSCSSSLLQPVEPLYSSVTDVPLPKHIRPSTYSIFTVTFQKGAGTKSSRKGLGFSIVGGEDSPKGKLGIFVKTIYPGGQAAEEATLKEGDEIIAINGRKVEGLVHAEVVSLFREVRRGAITIQLGRKLPKDRDGLYITADQLTQLVTVPNAQPQ</sequence>
<feature type="compositionally biased region" description="Low complexity" evidence="1">
    <location>
        <begin position="111"/>
        <end position="126"/>
    </location>
</feature>
<dbReference type="Proteomes" id="UP000789390">
    <property type="component" value="Unassembled WGS sequence"/>
</dbReference>
<feature type="region of interest" description="Disordered" evidence="1">
    <location>
        <begin position="527"/>
        <end position="614"/>
    </location>
</feature>
<comment type="caution">
    <text evidence="3">The sequence shown here is derived from an EMBL/GenBank/DDBJ whole genome shotgun (WGS) entry which is preliminary data.</text>
</comment>
<dbReference type="SMART" id="SM00228">
    <property type="entry name" value="PDZ"/>
    <property type="match status" value="1"/>
</dbReference>
<dbReference type="EMBL" id="CAKKLH010000013">
    <property type="protein sequence ID" value="CAH0099010.1"/>
    <property type="molecule type" value="Genomic_DNA"/>
</dbReference>
<dbReference type="Gene3D" id="2.30.42.10">
    <property type="match status" value="1"/>
</dbReference>
<feature type="compositionally biased region" description="Acidic residues" evidence="1">
    <location>
        <begin position="196"/>
        <end position="207"/>
    </location>
</feature>
<gene>
    <name evidence="3" type="ORF">DGAL_LOCUS1118</name>
</gene>
<evidence type="ECO:0000313" key="3">
    <source>
        <dbReference type="EMBL" id="CAH0099010.1"/>
    </source>
</evidence>
<proteinExistence type="predicted"/>
<dbReference type="AlphaFoldDB" id="A0A8J2RAV6"/>
<feature type="region of interest" description="Disordered" evidence="1">
    <location>
        <begin position="278"/>
        <end position="329"/>
    </location>
</feature>
<dbReference type="InterPro" id="IPR036034">
    <property type="entry name" value="PDZ_sf"/>
</dbReference>
<organism evidence="3 4">
    <name type="scientific">Daphnia galeata</name>
    <dbReference type="NCBI Taxonomy" id="27404"/>
    <lineage>
        <taxon>Eukaryota</taxon>
        <taxon>Metazoa</taxon>
        <taxon>Ecdysozoa</taxon>
        <taxon>Arthropoda</taxon>
        <taxon>Crustacea</taxon>
        <taxon>Branchiopoda</taxon>
        <taxon>Diplostraca</taxon>
        <taxon>Cladocera</taxon>
        <taxon>Anomopoda</taxon>
        <taxon>Daphniidae</taxon>
        <taxon>Daphnia</taxon>
    </lineage>
</organism>
<evidence type="ECO:0000256" key="1">
    <source>
        <dbReference type="SAM" id="MobiDB-lite"/>
    </source>
</evidence>
<feature type="compositionally biased region" description="Acidic residues" evidence="1">
    <location>
        <begin position="423"/>
        <end position="442"/>
    </location>
</feature>
<feature type="compositionally biased region" description="Low complexity" evidence="1">
    <location>
        <begin position="567"/>
        <end position="576"/>
    </location>
</feature>
<feature type="region of interest" description="Disordered" evidence="1">
    <location>
        <begin position="29"/>
        <end position="58"/>
    </location>
</feature>
<feature type="compositionally biased region" description="Acidic residues" evidence="1">
    <location>
        <begin position="43"/>
        <end position="58"/>
    </location>
</feature>
<dbReference type="InterPro" id="IPR001478">
    <property type="entry name" value="PDZ"/>
</dbReference>
<feature type="compositionally biased region" description="Low complexity" evidence="1">
    <location>
        <begin position="316"/>
        <end position="325"/>
    </location>
</feature>
<keyword evidence="4" id="KW-1185">Reference proteome</keyword>
<dbReference type="PANTHER" id="PTHR11324">
    <property type="entry name" value="IL16-RELATED"/>
    <property type="match status" value="1"/>
</dbReference>
<feature type="region of interest" description="Disordered" evidence="1">
    <location>
        <begin position="352"/>
        <end position="387"/>
    </location>
</feature>
<reference evidence="3" key="1">
    <citation type="submission" date="2021-11" db="EMBL/GenBank/DDBJ databases">
        <authorList>
            <person name="Schell T."/>
        </authorList>
    </citation>
    <scope>NUCLEOTIDE SEQUENCE</scope>
    <source>
        <strain evidence="3">M5</strain>
    </source>
</reference>
<feature type="region of interest" description="Disordered" evidence="1">
    <location>
        <begin position="99"/>
        <end position="155"/>
    </location>
</feature>
<dbReference type="SUPFAM" id="SSF50156">
    <property type="entry name" value="PDZ domain-like"/>
    <property type="match status" value="1"/>
</dbReference>
<evidence type="ECO:0000313" key="4">
    <source>
        <dbReference type="Proteomes" id="UP000789390"/>
    </source>
</evidence>